<dbReference type="AlphaFoldDB" id="A0A4C1V4D1"/>
<dbReference type="Proteomes" id="UP000299102">
    <property type="component" value="Unassembled WGS sequence"/>
</dbReference>
<keyword evidence="2" id="KW-1185">Reference proteome</keyword>
<reference evidence="1 2" key="1">
    <citation type="journal article" date="2019" name="Commun. Biol.">
        <title>The bagworm genome reveals a unique fibroin gene that provides high tensile strength.</title>
        <authorList>
            <person name="Kono N."/>
            <person name="Nakamura H."/>
            <person name="Ohtoshi R."/>
            <person name="Tomita M."/>
            <person name="Numata K."/>
            <person name="Arakawa K."/>
        </authorList>
    </citation>
    <scope>NUCLEOTIDE SEQUENCE [LARGE SCALE GENOMIC DNA]</scope>
</reference>
<sequence>MIQCVGRCASLSGEDKVCSLQFTKLNAPRSVDIKDPDPQCGNKRSVFEEKRRNEGRVKFLVDGQRRGPYTASRVSGVYECGTKHIPLIATLKQHPMRKLPTYIIFREAFRKEASREELSARPYRRPLLRSHYVVA</sequence>
<comment type="caution">
    <text evidence="1">The sequence shown here is derived from an EMBL/GenBank/DDBJ whole genome shotgun (WGS) entry which is preliminary data.</text>
</comment>
<accession>A0A4C1V4D1</accession>
<evidence type="ECO:0000313" key="2">
    <source>
        <dbReference type="Proteomes" id="UP000299102"/>
    </source>
</evidence>
<name>A0A4C1V4D1_EUMVA</name>
<protein>
    <submittedName>
        <fullName evidence="1">Uncharacterized protein</fullName>
    </submittedName>
</protein>
<dbReference type="EMBL" id="BGZK01000266">
    <property type="protein sequence ID" value="GBP32854.1"/>
    <property type="molecule type" value="Genomic_DNA"/>
</dbReference>
<organism evidence="1 2">
    <name type="scientific">Eumeta variegata</name>
    <name type="common">Bagworm moth</name>
    <name type="synonym">Eumeta japonica</name>
    <dbReference type="NCBI Taxonomy" id="151549"/>
    <lineage>
        <taxon>Eukaryota</taxon>
        <taxon>Metazoa</taxon>
        <taxon>Ecdysozoa</taxon>
        <taxon>Arthropoda</taxon>
        <taxon>Hexapoda</taxon>
        <taxon>Insecta</taxon>
        <taxon>Pterygota</taxon>
        <taxon>Neoptera</taxon>
        <taxon>Endopterygota</taxon>
        <taxon>Lepidoptera</taxon>
        <taxon>Glossata</taxon>
        <taxon>Ditrysia</taxon>
        <taxon>Tineoidea</taxon>
        <taxon>Psychidae</taxon>
        <taxon>Oiketicinae</taxon>
        <taxon>Eumeta</taxon>
    </lineage>
</organism>
<proteinExistence type="predicted"/>
<gene>
    <name evidence="1" type="ORF">EVAR_81642_1</name>
</gene>
<evidence type="ECO:0000313" key="1">
    <source>
        <dbReference type="EMBL" id="GBP32854.1"/>
    </source>
</evidence>